<gene>
    <name evidence="1" type="ORF">ACFSBH_14115</name>
</gene>
<reference evidence="2" key="1">
    <citation type="journal article" date="2019" name="Int. J. Syst. Evol. Microbiol.">
        <title>The Global Catalogue of Microorganisms (GCM) 10K type strain sequencing project: providing services to taxonomists for standard genome sequencing and annotation.</title>
        <authorList>
            <consortium name="The Broad Institute Genomics Platform"/>
            <consortium name="The Broad Institute Genome Sequencing Center for Infectious Disease"/>
            <person name="Wu L."/>
            <person name="Ma J."/>
        </authorList>
    </citation>
    <scope>NUCLEOTIDE SEQUENCE [LARGE SCALE GENOMIC DNA]</scope>
    <source>
        <strain evidence="2">CGMCC 1.12376</strain>
    </source>
</reference>
<dbReference type="EMBL" id="JBHUDE010000131">
    <property type="protein sequence ID" value="MFD1608756.1"/>
    <property type="molecule type" value="Genomic_DNA"/>
</dbReference>
<sequence>MRIGYKDISRMYSSLSMEDRNGLLALENDDLYSKDITDQSRTAIEIKMSQKERNRS</sequence>
<comment type="caution">
    <text evidence="1">The sequence shown here is derived from an EMBL/GenBank/DDBJ whole genome shotgun (WGS) entry which is preliminary data.</text>
</comment>
<name>A0ABW4HT92_9BACI</name>
<protein>
    <submittedName>
        <fullName evidence="1">Uncharacterized protein</fullName>
    </submittedName>
</protein>
<accession>A0ABW4HT92</accession>
<keyword evidence="2" id="KW-1185">Reference proteome</keyword>
<evidence type="ECO:0000313" key="1">
    <source>
        <dbReference type="EMBL" id="MFD1608756.1"/>
    </source>
</evidence>
<proteinExistence type="predicted"/>
<organism evidence="1 2">
    <name type="scientific">Oceanobacillus luteolus</name>
    <dbReference type="NCBI Taxonomy" id="1274358"/>
    <lineage>
        <taxon>Bacteria</taxon>
        <taxon>Bacillati</taxon>
        <taxon>Bacillota</taxon>
        <taxon>Bacilli</taxon>
        <taxon>Bacillales</taxon>
        <taxon>Bacillaceae</taxon>
        <taxon>Oceanobacillus</taxon>
    </lineage>
</organism>
<dbReference type="Proteomes" id="UP001597221">
    <property type="component" value="Unassembled WGS sequence"/>
</dbReference>
<evidence type="ECO:0000313" key="2">
    <source>
        <dbReference type="Proteomes" id="UP001597221"/>
    </source>
</evidence>
<dbReference type="RefSeq" id="WP_251509947.1">
    <property type="nucleotide sequence ID" value="NZ_JAMBON010000001.1"/>
</dbReference>